<evidence type="ECO:0000256" key="10">
    <source>
        <dbReference type="ARBA" id="ARBA00031621"/>
    </source>
</evidence>
<dbReference type="AlphaFoldDB" id="A0A8H6HAL9"/>
<evidence type="ECO:0000256" key="11">
    <source>
        <dbReference type="ARBA" id="ARBA00049348"/>
    </source>
</evidence>
<comment type="similarity">
    <text evidence="2">Belongs to the MGMT family.</text>
</comment>
<evidence type="ECO:0000256" key="9">
    <source>
        <dbReference type="ARBA" id="ARBA00030795"/>
    </source>
</evidence>
<dbReference type="Proteomes" id="UP000521943">
    <property type="component" value="Unassembled WGS sequence"/>
</dbReference>
<dbReference type="OrthoDB" id="1907495at2759"/>
<dbReference type="PANTHER" id="PTHR10815:SF13">
    <property type="entry name" value="METHYLATED-DNA--PROTEIN-CYSTEINE METHYLTRANSFERASE"/>
    <property type="match status" value="1"/>
</dbReference>
<dbReference type="PANTHER" id="PTHR10815">
    <property type="entry name" value="METHYLATED-DNA--PROTEIN-CYSTEINE METHYLTRANSFERASE"/>
    <property type="match status" value="1"/>
</dbReference>
<evidence type="ECO:0000256" key="7">
    <source>
        <dbReference type="ARBA" id="ARBA00022763"/>
    </source>
</evidence>
<comment type="caution">
    <text evidence="14">The sequence shown here is derived from an EMBL/GenBank/DDBJ whole genome shotgun (WGS) entry which is preliminary data.</text>
</comment>
<evidence type="ECO:0000256" key="12">
    <source>
        <dbReference type="SAM" id="MobiDB-lite"/>
    </source>
</evidence>
<evidence type="ECO:0000256" key="2">
    <source>
        <dbReference type="ARBA" id="ARBA00008711"/>
    </source>
</evidence>
<proteinExistence type="inferred from homology"/>
<evidence type="ECO:0000256" key="6">
    <source>
        <dbReference type="ARBA" id="ARBA00022679"/>
    </source>
</evidence>
<keyword evidence="6 14" id="KW-0808">Transferase</keyword>
<dbReference type="GO" id="GO:0003908">
    <property type="term" value="F:methylated-DNA-[protein]-cysteine S-methyltransferase activity"/>
    <property type="evidence" value="ECO:0007669"/>
    <property type="project" value="UniProtKB-EC"/>
</dbReference>
<dbReference type="CDD" id="cd06445">
    <property type="entry name" value="ATase"/>
    <property type="match status" value="1"/>
</dbReference>
<feature type="region of interest" description="Disordered" evidence="12">
    <location>
        <begin position="12"/>
        <end position="80"/>
    </location>
</feature>
<dbReference type="InterPro" id="IPR014048">
    <property type="entry name" value="MethylDNA_cys_MeTrfase_DNA-bd"/>
</dbReference>
<feature type="compositionally biased region" description="Polar residues" evidence="12">
    <location>
        <begin position="26"/>
        <end position="40"/>
    </location>
</feature>
<dbReference type="Pfam" id="PF01035">
    <property type="entry name" value="DNA_binding_1"/>
    <property type="match status" value="1"/>
</dbReference>
<dbReference type="PROSITE" id="PS00374">
    <property type="entry name" value="MGMT"/>
    <property type="match status" value="1"/>
</dbReference>
<sequence>MPPERLELEKFRFMGSLSRNQDDASNRQVTVTQRNTSPSPSKIAVVATPSGTTNTGGVEPIGAQSAVDYPSDNKSRARYRTSTGKRLTPYQWKVYDYLLTIPRGRVTTYKGVAAAVGGSPRSAGTALRNNPFSPQVPCHRVIASDLFIGGFFGEWVKGNGEQPRVDQKRALLAEEGVTFDEKGYLLRRGLLL</sequence>
<dbReference type="GO" id="GO:0006281">
    <property type="term" value="P:DNA repair"/>
    <property type="evidence" value="ECO:0007669"/>
    <property type="project" value="UniProtKB-KW"/>
</dbReference>
<dbReference type="InterPro" id="IPR036217">
    <property type="entry name" value="MethylDNA_cys_MeTrfase_DNAb"/>
</dbReference>
<protein>
    <recommendedName>
        <fullName evidence="4">Methylated-DNA--protein-cysteine methyltransferase</fullName>
        <ecNumber evidence="3">2.1.1.63</ecNumber>
    </recommendedName>
    <alternativeName>
        <fullName evidence="9">6-O-methylguanine-DNA methyltransferase</fullName>
    </alternativeName>
    <alternativeName>
        <fullName evidence="10">O-6-methylguanine-DNA-alkyltransferase</fullName>
    </alternativeName>
</protein>
<dbReference type="NCBIfam" id="TIGR00589">
    <property type="entry name" value="ogt"/>
    <property type="match status" value="1"/>
</dbReference>
<evidence type="ECO:0000313" key="14">
    <source>
        <dbReference type="EMBL" id="KAF6743529.1"/>
    </source>
</evidence>
<keyword evidence="7" id="KW-0227">DNA damage</keyword>
<evidence type="ECO:0000259" key="13">
    <source>
        <dbReference type="Pfam" id="PF01035"/>
    </source>
</evidence>
<evidence type="ECO:0000256" key="5">
    <source>
        <dbReference type="ARBA" id="ARBA00022603"/>
    </source>
</evidence>
<accession>A0A8H6HAL9</accession>
<evidence type="ECO:0000256" key="3">
    <source>
        <dbReference type="ARBA" id="ARBA00011918"/>
    </source>
</evidence>
<evidence type="ECO:0000256" key="1">
    <source>
        <dbReference type="ARBA" id="ARBA00001286"/>
    </source>
</evidence>
<dbReference type="GO" id="GO:0032259">
    <property type="term" value="P:methylation"/>
    <property type="evidence" value="ECO:0007669"/>
    <property type="project" value="UniProtKB-KW"/>
</dbReference>
<keyword evidence="5 14" id="KW-0489">Methyltransferase</keyword>
<dbReference type="InterPro" id="IPR001497">
    <property type="entry name" value="MethylDNA_cys_MeTrfase_AS"/>
</dbReference>
<evidence type="ECO:0000313" key="15">
    <source>
        <dbReference type="Proteomes" id="UP000521943"/>
    </source>
</evidence>
<dbReference type="Gene3D" id="1.10.10.10">
    <property type="entry name" value="Winged helix-like DNA-binding domain superfamily/Winged helix DNA-binding domain"/>
    <property type="match status" value="1"/>
</dbReference>
<dbReference type="EMBL" id="JACGCI010000142">
    <property type="protein sequence ID" value="KAF6743529.1"/>
    <property type="molecule type" value="Genomic_DNA"/>
</dbReference>
<dbReference type="InterPro" id="IPR036388">
    <property type="entry name" value="WH-like_DNA-bd_sf"/>
</dbReference>
<evidence type="ECO:0000256" key="8">
    <source>
        <dbReference type="ARBA" id="ARBA00023204"/>
    </source>
</evidence>
<gene>
    <name evidence="14" type="ORF">DFP72DRAFT_932834</name>
</gene>
<reference evidence="14 15" key="1">
    <citation type="submission" date="2020-07" db="EMBL/GenBank/DDBJ databases">
        <title>Comparative genomics of pyrophilous fungi reveals a link between fire events and developmental genes.</title>
        <authorList>
            <consortium name="DOE Joint Genome Institute"/>
            <person name="Steindorff A.S."/>
            <person name="Carver A."/>
            <person name="Calhoun S."/>
            <person name="Stillman K."/>
            <person name="Liu H."/>
            <person name="Lipzen A."/>
            <person name="Pangilinan J."/>
            <person name="Labutti K."/>
            <person name="Bruns T.D."/>
            <person name="Grigoriev I.V."/>
        </authorList>
    </citation>
    <scope>NUCLEOTIDE SEQUENCE [LARGE SCALE GENOMIC DNA]</scope>
    <source>
        <strain evidence="14 15">CBS 144469</strain>
    </source>
</reference>
<organism evidence="14 15">
    <name type="scientific">Ephemerocybe angulata</name>
    <dbReference type="NCBI Taxonomy" id="980116"/>
    <lineage>
        <taxon>Eukaryota</taxon>
        <taxon>Fungi</taxon>
        <taxon>Dikarya</taxon>
        <taxon>Basidiomycota</taxon>
        <taxon>Agaricomycotina</taxon>
        <taxon>Agaricomycetes</taxon>
        <taxon>Agaricomycetidae</taxon>
        <taxon>Agaricales</taxon>
        <taxon>Agaricineae</taxon>
        <taxon>Psathyrellaceae</taxon>
        <taxon>Ephemerocybe</taxon>
    </lineage>
</organism>
<comment type="catalytic activity">
    <reaction evidence="1">
        <text>a 4-O-methyl-thymidine in DNA + L-cysteinyl-[protein] = a thymidine in DNA + S-methyl-L-cysteinyl-[protein]</text>
        <dbReference type="Rhea" id="RHEA:53428"/>
        <dbReference type="Rhea" id="RHEA-COMP:10131"/>
        <dbReference type="Rhea" id="RHEA-COMP:10132"/>
        <dbReference type="Rhea" id="RHEA-COMP:13555"/>
        <dbReference type="Rhea" id="RHEA-COMP:13556"/>
        <dbReference type="ChEBI" id="CHEBI:29950"/>
        <dbReference type="ChEBI" id="CHEBI:82612"/>
        <dbReference type="ChEBI" id="CHEBI:137386"/>
        <dbReference type="ChEBI" id="CHEBI:137387"/>
        <dbReference type="EC" id="2.1.1.63"/>
    </reaction>
</comment>
<keyword evidence="8" id="KW-0234">DNA repair</keyword>
<feature type="domain" description="Methylated-DNA-[protein]-cysteine S-methyltransferase DNA binding" evidence="13">
    <location>
        <begin position="90"/>
        <end position="177"/>
    </location>
</feature>
<comment type="catalytic activity">
    <reaction evidence="11">
        <text>a 6-O-methyl-2'-deoxyguanosine in DNA + L-cysteinyl-[protein] = S-methyl-L-cysteinyl-[protein] + a 2'-deoxyguanosine in DNA</text>
        <dbReference type="Rhea" id="RHEA:24000"/>
        <dbReference type="Rhea" id="RHEA-COMP:10131"/>
        <dbReference type="Rhea" id="RHEA-COMP:10132"/>
        <dbReference type="Rhea" id="RHEA-COMP:11367"/>
        <dbReference type="Rhea" id="RHEA-COMP:11368"/>
        <dbReference type="ChEBI" id="CHEBI:29950"/>
        <dbReference type="ChEBI" id="CHEBI:82612"/>
        <dbReference type="ChEBI" id="CHEBI:85445"/>
        <dbReference type="ChEBI" id="CHEBI:85448"/>
        <dbReference type="EC" id="2.1.1.63"/>
    </reaction>
</comment>
<name>A0A8H6HAL9_9AGAR</name>
<evidence type="ECO:0000256" key="4">
    <source>
        <dbReference type="ARBA" id="ARBA00015377"/>
    </source>
</evidence>
<dbReference type="SUPFAM" id="SSF46767">
    <property type="entry name" value="Methylated DNA-protein cysteine methyltransferase, C-terminal domain"/>
    <property type="match status" value="1"/>
</dbReference>
<dbReference type="EC" id="2.1.1.63" evidence="3"/>
<keyword evidence="15" id="KW-1185">Reference proteome</keyword>